<evidence type="ECO:0000313" key="1">
    <source>
        <dbReference type="EMBL" id="RNA17525.1"/>
    </source>
</evidence>
<evidence type="ECO:0000313" key="2">
    <source>
        <dbReference type="Proteomes" id="UP000276133"/>
    </source>
</evidence>
<comment type="caution">
    <text evidence="1">The sequence shown here is derived from an EMBL/GenBank/DDBJ whole genome shotgun (WGS) entry which is preliminary data.</text>
</comment>
<organism evidence="1 2">
    <name type="scientific">Brachionus plicatilis</name>
    <name type="common">Marine rotifer</name>
    <name type="synonym">Brachionus muelleri</name>
    <dbReference type="NCBI Taxonomy" id="10195"/>
    <lineage>
        <taxon>Eukaryota</taxon>
        <taxon>Metazoa</taxon>
        <taxon>Spiralia</taxon>
        <taxon>Gnathifera</taxon>
        <taxon>Rotifera</taxon>
        <taxon>Eurotatoria</taxon>
        <taxon>Monogononta</taxon>
        <taxon>Pseudotrocha</taxon>
        <taxon>Ploima</taxon>
        <taxon>Brachionidae</taxon>
        <taxon>Brachionus</taxon>
    </lineage>
</organism>
<gene>
    <name evidence="1" type="ORF">BpHYR1_006650</name>
</gene>
<protein>
    <submittedName>
        <fullName evidence="1">Uncharacterized protein</fullName>
    </submittedName>
</protein>
<proteinExistence type="predicted"/>
<reference evidence="1 2" key="1">
    <citation type="journal article" date="2018" name="Sci. Rep.">
        <title>Genomic signatures of local adaptation to the degree of environmental predictability in rotifers.</title>
        <authorList>
            <person name="Franch-Gras L."/>
            <person name="Hahn C."/>
            <person name="Garcia-Roger E.M."/>
            <person name="Carmona M.J."/>
            <person name="Serra M."/>
            <person name="Gomez A."/>
        </authorList>
    </citation>
    <scope>NUCLEOTIDE SEQUENCE [LARGE SCALE GENOMIC DNA]</scope>
    <source>
        <strain evidence="1">HYR1</strain>
    </source>
</reference>
<keyword evidence="2" id="KW-1185">Reference proteome</keyword>
<accession>A0A3M7R2R7</accession>
<dbReference type="AlphaFoldDB" id="A0A3M7R2R7"/>
<dbReference type="Proteomes" id="UP000276133">
    <property type="component" value="Unassembled WGS sequence"/>
</dbReference>
<sequence length="197" mass="23703">MVKARIFKFVNWFDISNCIDNFYKFKEIKNFWTIKFFLHDHSQNKSSKSPSPEQKLFELRNHPSLRPSNKFSARLTLKVSFLLWLEHLFLFEDAYQRELFGQLDAYNKNCFKKNLLIHIPFEPASKIIAYFSSFLIWKNVTMNAKIWMKQLDNDVSEKYITTETMNILDQKDFNFYQIKLSIKPAEKNYLENKISLI</sequence>
<name>A0A3M7R2R7_BRAPC</name>
<dbReference type="EMBL" id="REGN01004436">
    <property type="protein sequence ID" value="RNA17525.1"/>
    <property type="molecule type" value="Genomic_DNA"/>
</dbReference>